<accession>A0A8I6RKR4</accession>
<keyword evidence="1" id="KW-0732">Signal</keyword>
<dbReference type="OrthoDB" id="6629216at2759"/>
<evidence type="ECO:0000256" key="1">
    <source>
        <dbReference type="SAM" id="SignalP"/>
    </source>
</evidence>
<feature type="chain" id="PRO_5035283681" description="CPR type cuticle protein" evidence="1">
    <location>
        <begin position="17"/>
        <end position="92"/>
    </location>
</feature>
<keyword evidence="3" id="KW-1185">Reference proteome</keyword>
<dbReference type="AlphaFoldDB" id="A0A8I6RKR4"/>
<reference evidence="2" key="1">
    <citation type="submission" date="2022-01" db="UniProtKB">
        <authorList>
            <consortium name="EnsemblMetazoa"/>
        </authorList>
    </citation>
    <scope>IDENTIFICATION</scope>
</reference>
<feature type="signal peptide" evidence="1">
    <location>
        <begin position="1"/>
        <end position="16"/>
    </location>
</feature>
<name>A0A8I6RKR4_CIMLE</name>
<gene>
    <name evidence="2" type="primary">106665211</name>
</gene>
<dbReference type="OMA" id="APLTTFW"/>
<dbReference type="Proteomes" id="UP000494040">
    <property type="component" value="Unassembled WGS sequence"/>
</dbReference>
<organism evidence="2 3">
    <name type="scientific">Cimex lectularius</name>
    <name type="common">Bed bug</name>
    <name type="synonym">Acanthia lectularia</name>
    <dbReference type="NCBI Taxonomy" id="79782"/>
    <lineage>
        <taxon>Eukaryota</taxon>
        <taxon>Metazoa</taxon>
        <taxon>Ecdysozoa</taxon>
        <taxon>Arthropoda</taxon>
        <taxon>Hexapoda</taxon>
        <taxon>Insecta</taxon>
        <taxon>Pterygota</taxon>
        <taxon>Neoptera</taxon>
        <taxon>Paraneoptera</taxon>
        <taxon>Hemiptera</taxon>
        <taxon>Heteroptera</taxon>
        <taxon>Panheteroptera</taxon>
        <taxon>Cimicomorpha</taxon>
        <taxon>Cimicidae</taxon>
        <taxon>Cimex</taxon>
    </lineage>
</organism>
<evidence type="ECO:0000313" key="2">
    <source>
        <dbReference type="EnsemblMetazoa" id="XP_014246958.1"/>
    </source>
</evidence>
<sequence>MKFFAVLLAVVGAASAGLAPVLLPKVNVAPTQVNVVRQPVTVTQPELVYRNVPVPVKAVAYTNPVVSTPVVAAPVVAAYAAPYAHAPLTTFW</sequence>
<evidence type="ECO:0008006" key="4">
    <source>
        <dbReference type="Google" id="ProtNLM"/>
    </source>
</evidence>
<dbReference type="KEGG" id="clec:106665211"/>
<protein>
    <recommendedName>
        <fullName evidence="4">CPR type cuticle protein</fullName>
    </recommendedName>
</protein>
<dbReference type="EnsemblMetazoa" id="XM_014391472.1">
    <property type="protein sequence ID" value="XP_014246958.1"/>
    <property type="gene ID" value="LOC106665211"/>
</dbReference>
<evidence type="ECO:0000313" key="3">
    <source>
        <dbReference type="Proteomes" id="UP000494040"/>
    </source>
</evidence>
<proteinExistence type="predicted"/>